<dbReference type="PROSITE" id="PS51186">
    <property type="entry name" value="GNAT"/>
    <property type="match status" value="1"/>
</dbReference>
<dbReference type="PANTHER" id="PTHR43792">
    <property type="entry name" value="GNAT FAMILY, PUTATIVE (AFU_ORTHOLOGUE AFUA_3G00765)-RELATED-RELATED"/>
    <property type="match status" value="1"/>
</dbReference>
<sequence length="170" mass="19213">MFPIETKRLQIIHFSMNCLEAAMEGKEALKKASGYDVAAEWPNRDYAEILPWLLEQWKKHPEQQKWSGLIVHKGDSMIIGEIGGKGAPDENGVIEIGYGIVPKYEGKGYATEAVRAFVHWLKQCPKVHKVAAECAKENIASKRVLEKAGFRLKRENGGMLYWEMKEIPSA</sequence>
<evidence type="ECO:0000313" key="2">
    <source>
        <dbReference type="EMBL" id="EZP76847.1"/>
    </source>
</evidence>
<proteinExistence type="predicted"/>
<accession>A0ABC9VEM8</accession>
<dbReference type="CDD" id="cd04301">
    <property type="entry name" value="NAT_SF"/>
    <property type="match status" value="1"/>
</dbReference>
<reference evidence="2 3" key="1">
    <citation type="journal article" date="2014" name="Appl. Microbiol. Biotechnol.">
        <title>Transformable facultative thermophile Geobacillus stearothermophilus NUB3621 as a host strain for metabolic engineering.</title>
        <authorList>
            <person name="Blanchard K."/>
            <person name="Robic S."/>
            <person name="Matsumura I."/>
        </authorList>
    </citation>
    <scope>NUCLEOTIDE SEQUENCE [LARGE SCALE GENOMIC DNA]</scope>
    <source>
        <strain evidence="2 3">NUB3621</strain>
    </source>
</reference>
<organism evidence="2 3">
    <name type="scientific">Parageobacillus genomosp. 1</name>
    <dbReference type="NCBI Taxonomy" id="1295642"/>
    <lineage>
        <taxon>Bacteria</taxon>
        <taxon>Bacillati</taxon>
        <taxon>Bacillota</taxon>
        <taxon>Bacilli</taxon>
        <taxon>Bacillales</taxon>
        <taxon>Anoxybacillaceae</taxon>
        <taxon>Parageobacillus</taxon>
    </lineage>
</organism>
<dbReference type="RefSeq" id="WP_043904932.1">
    <property type="nucleotide sequence ID" value="NZ_CM002692.1"/>
</dbReference>
<dbReference type="Pfam" id="PF13302">
    <property type="entry name" value="Acetyltransf_3"/>
    <property type="match status" value="1"/>
</dbReference>
<dbReference type="InterPro" id="IPR016181">
    <property type="entry name" value="Acyl_CoA_acyltransferase"/>
</dbReference>
<dbReference type="PANTHER" id="PTHR43792:SF13">
    <property type="entry name" value="ACETYLTRANSFERASE"/>
    <property type="match status" value="1"/>
</dbReference>
<dbReference type="InterPro" id="IPR000182">
    <property type="entry name" value="GNAT_dom"/>
</dbReference>
<name>A0ABC9VEM8_9BACL</name>
<gene>
    <name evidence="2" type="ORF">H839_09633</name>
</gene>
<feature type="domain" description="N-acetyltransferase" evidence="1">
    <location>
        <begin position="23"/>
        <end position="168"/>
    </location>
</feature>
<evidence type="ECO:0000313" key="3">
    <source>
        <dbReference type="Proteomes" id="UP000023566"/>
    </source>
</evidence>
<dbReference type="AlphaFoldDB" id="A0ABC9VEM8"/>
<dbReference type="Gene3D" id="3.40.630.30">
    <property type="match status" value="1"/>
</dbReference>
<keyword evidence="3" id="KW-1185">Reference proteome</keyword>
<evidence type="ECO:0000259" key="1">
    <source>
        <dbReference type="PROSITE" id="PS51186"/>
    </source>
</evidence>
<dbReference type="SUPFAM" id="SSF55729">
    <property type="entry name" value="Acyl-CoA N-acyltransferases (Nat)"/>
    <property type="match status" value="1"/>
</dbReference>
<dbReference type="Proteomes" id="UP000023566">
    <property type="component" value="Chromosome"/>
</dbReference>
<comment type="caution">
    <text evidence="2">The sequence shown here is derived from an EMBL/GenBank/DDBJ whole genome shotgun (WGS) entry which is preliminary data.</text>
</comment>
<protein>
    <submittedName>
        <fullName evidence="2">GNAT family acetyltransferase</fullName>
    </submittedName>
</protein>
<dbReference type="InterPro" id="IPR051531">
    <property type="entry name" value="N-acetyltransferase"/>
</dbReference>
<dbReference type="EMBL" id="AOTZ01000005">
    <property type="protein sequence ID" value="EZP76847.1"/>
    <property type="molecule type" value="Genomic_DNA"/>
</dbReference>